<evidence type="ECO:0000256" key="13">
    <source>
        <dbReference type="RuleBase" id="RU003785"/>
    </source>
</evidence>
<evidence type="ECO:0000256" key="9">
    <source>
        <dbReference type="ARBA" id="ARBA00049563"/>
    </source>
</evidence>
<evidence type="ECO:0000313" key="17">
    <source>
        <dbReference type="Proteomes" id="UP000277577"/>
    </source>
</evidence>
<evidence type="ECO:0000256" key="2">
    <source>
        <dbReference type="ARBA" id="ARBA00003213"/>
    </source>
</evidence>
<dbReference type="PANTHER" id="PTHR11088">
    <property type="entry name" value="TRNA DIMETHYLALLYLTRANSFERASE"/>
    <property type="match status" value="1"/>
</dbReference>
<feature type="site" description="Interaction with substrate tRNA" evidence="10">
    <location>
        <position position="101"/>
    </location>
</feature>
<evidence type="ECO:0000256" key="5">
    <source>
        <dbReference type="ARBA" id="ARBA00022694"/>
    </source>
</evidence>
<dbReference type="Proteomes" id="UP000277577">
    <property type="component" value="Chromosome"/>
</dbReference>
<comment type="subunit">
    <text evidence="10">Monomer.</text>
</comment>
<accession>A0A0W0SG66</accession>
<dbReference type="PANTHER" id="PTHR11088:SF60">
    <property type="entry name" value="TRNA DIMETHYLALLYLTRANSFERASE"/>
    <property type="match status" value="1"/>
</dbReference>
<feature type="binding site" evidence="10">
    <location>
        <begin position="12"/>
        <end position="17"/>
    </location>
    <ligand>
        <name>substrate</name>
    </ligand>
</feature>
<keyword evidence="5 10" id="KW-0819">tRNA processing</keyword>
<feature type="region of interest" description="Interaction with substrate tRNA" evidence="10">
    <location>
        <begin position="240"/>
        <end position="245"/>
    </location>
</feature>
<feature type="region of interest" description="Interaction with substrate tRNA" evidence="10">
    <location>
        <begin position="35"/>
        <end position="38"/>
    </location>
</feature>
<dbReference type="EMBL" id="LR134173">
    <property type="protein sequence ID" value="VEB33169.1"/>
    <property type="molecule type" value="Genomic_DNA"/>
</dbReference>
<dbReference type="FunFam" id="1.10.20.140:FF:000001">
    <property type="entry name" value="tRNA dimethylallyltransferase"/>
    <property type="match status" value="1"/>
</dbReference>
<dbReference type="EMBL" id="LNXW01000009">
    <property type="protein sequence ID" value="KTC82145.1"/>
    <property type="molecule type" value="Genomic_DNA"/>
</dbReference>
<dbReference type="STRING" id="28084.Lche_0409"/>
<dbReference type="InterPro" id="IPR027417">
    <property type="entry name" value="P-loop_NTPase"/>
</dbReference>
<dbReference type="NCBIfam" id="TIGR00174">
    <property type="entry name" value="miaA"/>
    <property type="match status" value="1"/>
</dbReference>
<feature type="site" description="Interaction with substrate tRNA" evidence="10">
    <location>
        <position position="123"/>
    </location>
</feature>
<dbReference type="OrthoDB" id="9776390at2"/>
<evidence type="ECO:0000313" key="16">
    <source>
        <dbReference type="Proteomes" id="UP000054921"/>
    </source>
</evidence>
<dbReference type="Gene3D" id="1.10.20.140">
    <property type="match status" value="1"/>
</dbReference>
<keyword evidence="8 10" id="KW-0460">Magnesium</keyword>
<keyword evidence="17" id="KW-1185">Reference proteome</keyword>
<evidence type="ECO:0000256" key="12">
    <source>
        <dbReference type="RuleBase" id="RU003784"/>
    </source>
</evidence>
<reference evidence="14 16" key="1">
    <citation type="submission" date="2015-11" db="EMBL/GenBank/DDBJ databases">
        <title>Genomic analysis of 38 Legionella species identifies large and diverse effector repertoires.</title>
        <authorList>
            <person name="Burstein D."/>
            <person name="Amaro F."/>
            <person name="Zusman T."/>
            <person name="Lifshitz Z."/>
            <person name="Cohen O."/>
            <person name="Gilbert J.A."/>
            <person name="Pupko T."/>
            <person name="Shuman H.A."/>
            <person name="Segal G."/>
        </authorList>
    </citation>
    <scope>NUCLEOTIDE SEQUENCE [LARGE SCALE GENOMIC DNA]</scope>
    <source>
        <strain evidence="14 16">ORW</strain>
    </source>
</reference>
<feature type="binding site" evidence="10">
    <location>
        <begin position="10"/>
        <end position="17"/>
    </location>
    <ligand>
        <name>ATP</name>
        <dbReference type="ChEBI" id="CHEBI:30616"/>
    </ligand>
</feature>
<dbReference type="HAMAP" id="MF_00185">
    <property type="entry name" value="IPP_trans"/>
    <property type="match status" value="1"/>
</dbReference>
<evidence type="ECO:0000256" key="6">
    <source>
        <dbReference type="ARBA" id="ARBA00022741"/>
    </source>
</evidence>
<dbReference type="EC" id="2.5.1.75" evidence="10"/>
<dbReference type="GO" id="GO:0006400">
    <property type="term" value="P:tRNA modification"/>
    <property type="evidence" value="ECO:0007669"/>
    <property type="project" value="TreeGrafter"/>
</dbReference>
<feature type="region of interest" description="Interaction with substrate tRNA" evidence="10">
    <location>
        <begin position="159"/>
        <end position="163"/>
    </location>
</feature>
<evidence type="ECO:0000256" key="3">
    <source>
        <dbReference type="ARBA" id="ARBA00005842"/>
    </source>
</evidence>
<keyword evidence="6 10" id="KW-0547">Nucleotide-binding</keyword>
<dbReference type="Gene3D" id="3.40.50.300">
    <property type="entry name" value="P-loop containing nucleotide triphosphate hydrolases"/>
    <property type="match status" value="1"/>
</dbReference>
<evidence type="ECO:0000313" key="14">
    <source>
        <dbReference type="EMBL" id="KTC82145.1"/>
    </source>
</evidence>
<comment type="function">
    <text evidence="2 10 12">Catalyzes the transfer of a dimethylallyl group onto the adenine at position 37 in tRNAs that read codons beginning with uridine, leading to the formation of N6-(dimethylallyl)adenosine (i(6)A).</text>
</comment>
<dbReference type="InterPro" id="IPR018022">
    <property type="entry name" value="IPT"/>
</dbReference>
<name>A0A0W0SG66_9GAMM</name>
<evidence type="ECO:0000256" key="7">
    <source>
        <dbReference type="ARBA" id="ARBA00022840"/>
    </source>
</evidence>
<comment type="caution">
    <text evidence="10">Lacks conserved residue(s) required for the propagation of feature annotation.</text>
</comment>
<dbReference type="InterPro" id="IPR039657">
    <property type="entry name" value="Dimethylallyltransferase"/>
</dbReference>
<proteinExistence type="inferred from homology"/>
<gene>
    <name evidence="10 14" type="primary">miaA</name>
    <name evidence="14" type="ORF">Lche_0409</name>
    <name evidence="15" type="ORF">NCTC11976_00254</name>
</gene>
<sequence length="322" mass="36997">MVKLIFCLMGPTASGKTSLACELVTRYPFEIISVDSAMIYRGMDIGTAKPTPQELHSAPHHLINIKDPVESYSAAQFCTDALSLCDEIFKNGKIPLLVGGTMMYFNALQKGLSNLPEADPVVRQQLEEEAALCGWAVLHQKLEHLDPESAARIHAHDAQRIQRALEVYYLTGKTLSSFLVQPNEKTDYHFVNFILFPEQRAWLHERIAQRFDQMLTEGFIEEVKQLQQKWNLTMNLPAMRCVGYRQVLEYLQDDFDYSLMRDKGIAATRQLAKRQLTWLRHWGEAFYYDPQNEAFRDEIIAKIGEILDNPTKHVSKEHHVKS</sequence>
<organism evidence="14 16">
    <name type="scientific">Legionella cherrii</name>
    <dbReference type="NCBI Taxonomy" id="28084"/>
    <lineage>
        <taxon>Bacteria</taxon>
        <taxon>Pseudomonadati</taxon>
        <taxon>Pseudomonadota</taxon>
        <taxon>Gammaproteobacteria</taxon>
        <taxon>Legionellales</taxon>
        <taxon>Legionellaceae</taxon>
        <taxon>Legionella</taxon>
    </lineage>
</organism>
<dbReference type="Pfam" id="PF01715">
    <property type="entry name" value="IPPT"/>
    <property type="match status" value="1"/>
</dbReference>
<keyword evidence="7 10" id="KW-0067">ATP-binding</keyword>
<dbReference type="SUPFAM" id="SSF52540">
    <property type="entry name" value="P-loop containing nucleoside triphosphate hydrolases"/>
    <property type="match status" value="2"/>
</dbReference>
<comment type="cofactor">
    <cofactor evidence="1 10">
        <name>Mg(2+)</name>
        <dbReference type="ChEBI" id="CHEBI:18420"/>
    </cofactor>
</comment>
<evidence type="ECO:0000256" key="10">
    <source>
        <dbReference type="HAMAP-Rule" id="MF_00185"/>
    </source>
</evidence>
<evidence type="ECO:0000256" key="1">
    <source>
        <dbReference type="ARBA" id="ARBA00001946"/>
    </source>
</evidence>
<keyword evidence="4 10" id="KW-0808">Transferase</keyword>
<evidence type="ECO:0000256" key="8">
    <source>
        <dbReference type="ARBA" id="ARBA00022842"/>
    </source>
</evidence>
<dbReference type="GO" id="GO:0052381">
    <property type="term" value="F:tRNA dimethylallyltransferase activity"/>
    <property type="evidence" value="ECO:0007669"/>
    <property type="project" value="UniProtKB-UniRule"/>
</dbReference>
<evidence type="ECO:0000313" key="15">
    <source>
        <dbReference type="EMBL" id="VEB33169.1"/>
    </source>
</evidence>
<comment type="similarity">
    <text evidence="3 10 13">Belongs to the IPP transferase family.</text>
</comment>
<dbReference type="GO" id="GO:0005524">
    <property type="term" value="F:ATP binding"/>
    <property type="evidence" value="ECO:0007669"/>
    <property type="project" value="UniProtKB-UniRule"/>
</dbReference>
<dbReference type="RefSeq" id="WP_028380724.1">
    <property type="nucleotide sequence ID" value="NZ_CAAAIT010000003.1"/>
</dbReference>
<evidence type="ECO:0000256" key="4">
    <source>
        <dbReference type="ARBA" id="ARBA00022679"/>
    </source>
</evidence>
<dbReference type="AlphaFoldDB" id="A0A0W0SG66"/>
<dbReference type="Proteomes" id="UP000054921">
    <property type="component" value="Unassembled WGS sequence"/>
</dbReference>
<comment type="catalytic activity">
    <reaction evidence="9 10 11">
        <text>adenosine(37) in tRNA + dimethylallyl diphosphate = N(6)-dimethylallyladenosine(37) in tRNA + diphosphate</text>
        <dbReference type="Rhea" id="RHEA:26482"/>
        <dbReference type="Rhea" id="RHEA-COMP:10162"/>
        <dbReference type="Rhea" id="RHEA-COMP:10375"/>
        <dbReference type="ChEBI" id="CHEBI:33019"/>
        <dbReference type="ChEBI" id="CHEBI:57623"/>
        <dbReference type="ChEBI" id="CHEBI:74411"/>
        <dbReference type="ChEBI" id="CHEBI:74415"/>
        <dbReference type="EC" id="2.5.1.75"/>
    </reaction>
</comment>
<reference evidence="15 17" key="2">
    <citation type="submission" date="2018-12" db="EMBL/GenBank/DDBJ databases">
        <authorList>
            <consortium name="Pathogen Informatics"/>
        </authorList>
    </citation>
    <scope>NUCLEOTIDE SEQUENCE [LARGE SCALE GENOMIC DNA]</scope>
    <source>
        <strain evidence="15 17">NCTC11976</strain>
    </source>
</reference>
<dbReference type="PATRIC" id="fig|28084.5.peg.443"/>
<protein>
    <recommendedName>
        <fullName evidence="10">tRNA dimethylallyltransferase</fullName>
        <ecNumber evidence="10">2.5.1.75</ecNumber>
    </recommendedName>
    <alternativeName>
        <fullName evidence="10">Dimethylallyl diphosphate:tRNA dimethylallyltransferase</fullName>
        <shortName evidence="10">DMAPP:tRNA dimethylallyltransferase</shortName>
        <shortName evidence="10">DMATase</shortName>
    </alternativeName>
    <alternativeName>
        <fullName evidence="10">Isopentenyl-diphosphate:tRNA isopentenyltransferase</fullName>
        <shortName evidence="10">IPP transferase</shortName>
        <shortName evidence="10">IPPT</shortName>
        <shortName evidence="10">IPTase</shortName>
    </alternativeName>
</protein>
<evidence type="ECO:0000256" key="11">
    <source>
        <dbReference type="RuleBase" id="RU003783"/>
    </source>
</evidence>